<dbReference type="STRING" id="1798667.A3J08_01135"/>
<proteinExistence type="predicted"/>
<dbReference type="InterPro" id="IPR011611">
    <property type="entry name" value="PfkB_dom"/>
</dbReference>
<keyword evidence="1" id="KW-0808">Transferase</keyword>
<evidence type="ECO:0000256" key="1">
    <source>
        <dbReference type="ARBA" id="ARBA00022679"/>
    </source>
</evidence>
<organism evidence="4 5">
    <name type="scientific">Candidatus Lloydbacteria bacterium RIFCSPLOWO2_02_FULL_51_11</name>
    <dbReference type="NCBI Taxonomy" id="1798667"/>
    <lineage>
        <taxon>Bacteria</taxon>
        <taxon>Candidatus Lloydiibacteriota</taxon>
    </lineage>
</organism>
<name>A0A1G2DP41_9BACT</name>
<accession>A0A1G2DP41</accession>
<dbReference type="GO" id="GO:0005829">
    <property type="term" value="C:cytosol"/>
    <property type="evidence" value="ECO:0007669"/>
    <property type="project" value="TreeGrafter"/>
</dbReference>
<protein>
    <recommendedName>
        <fullName evidence="3">Carbohydrate kinase PfkB domain-containing protein</fullName>
    </recommendedName>
</protein>
<evidence type="ECO:0000259" key="3">
    <source>
        <dbReference type="Pfam" id="PF00294"/>
    </source>
</evidence>
<dbReference type="PANTHER" id="PTHR10584">
    <property type="entry name" value="SUGAR KINASE"/>
    <property type="match status" value="1"/>
</dbReference>
<feature type="domain" description="Carbohydrate kinase PfkB" evidence="3">
    <location>
        <begin position="55"/>
        <end position="309"/>
    </location>
</feature>
<dbReference type="Pfam" id="PF00294">
    <property type="entry name" value="PfkB"/>
    <property type="match status" value="1"/>
</dbReference>
<reference evidence="4 5" key="1">
    <citation type="journal article" date="2016" name="Nat. Commun.">
        <title>Thousands of microbial genomes shed light on interconnected biogeochemical processes in an aquifer system.</title>
        <authorList>
            <person name="Anantharaman K."/>
            <person name="Brown C.T."/>
            <person name="Hug L.A."/>
            <person name="Sharon I."/>
            <person name="Castelle C.J."/>
            <person name="Probst A.J."/>
            <person name="Thomas B.C."/>
            <person name="Singh A."/>
            <person name="Wilkins M.J."/>
            <person name="Karaoz U."/>
            <person name="Brodie E.L."/>
            <person name="Williams K.H."/>
            <person name="Hubbard S.S."/>
            <person name="Banfield J.F."/>
        </authorList>
    </citation>
    <scope>NUCLEOTIDE SEQUENCE [LARGE SCALE GENOMIC DNA]</scope>
</reference>
<evidence type="ECO:0000313" key="5">
    <source>
        <dbReference type="Proteomes" id="UP000177573"/>
    </source>
</evidence>
<evidence type="ECO:0000256" key="2">
    <source>
        <dbReference type="ARBA" id="ARBA00022777"/>
    </source>
</evidence>
<dbReference type="SUPFAM" id="SSF53613">
    <property type="entry name" value="Ribokinase-like"/>
    <property type="match status" value="1"/>
</dbReference>
<keyword evidence="2" id="KW-0418">Kinase</keyword>
<dbReference type="PANTHER" id="PTHR10584:SF166">
    <property type="entry name" value="RIBOKINASE"/>
    <property type="match status" value="1"/>
</dbReference>
<dbReference type="InterPro" id="IPR029056">
    <property type="entry name" value="Ribokinase-like"/>
</dbReference>
<dbReference type="EMBL" id="MHLR01000025">
    <property type="protein sequence ID" value="OGZ14670.1"/>
    <property type="molecule type" value="Genomic_DNA"/>
</dbReference>
<sequence length="332" mass="36401">MTNDFDFVAIGDITTDAFIKLKKENARVLCDANGHKCEICMSFGDKIPYESVTDVYAVGNSPNAAVAAHRLGLRSALVTNLGDDPRGMRKISQLEKEGVATDFVKVHKGKESNYHFVLWYEEERTILVKHHAYPYEMPDIGSPAWIYLSSLGESSLPFHHEIAAYLSARPETKLVFQPGTFQMKLGYEALKDMYALSELFFCNVQEAQKILGNTNTDMPTLAKGIHALGPKIAVITDGPKGAYTHDGKETWNMPMYPDPAPPINRTGAGDAFASTFTAMRALGKTVPEALTYAPVNSMSVVQKVGAQAGLLSLPEIEAWLAKAPANYAPKHM</sequence>
<dbReference type="GO" id="GO:0016301">
    <property type="term" value="F:kinase activity"/>
    <property type="evidence" value="ECO:0007669"/>
    <property type="project" value="UniProtKB-KW"/>
</dbReference>
<dbReference type="Proteomes" id="UP000177573">
    <property type="component" value="Unassembled WGS sequence"/>
</dbReference>
<gene>
    <name evidence="4" type="ORF">A3J08_01135</name>
</gene>
<evidence type="ECO:0000313" key="4">
    <source>
        <dbReference type="EMBL" id="OGZ14670.1"/>
    </source>
</evidence>
<dbReference type="Gene3D" id="3.40.1190.20">
    <property type="match status" value="1"/>
</dbReference>
<dbReference type="AlphaFoldDB" id="A0A1G2DP41"/>
<comment type="caution">
    <text evidence="4">The sequence shown here is derived from an EMBL/GenBank/DDBJ whole genome shotgun (WGS) entry which is preliminary data.</text>
</comment>